<keyword evidence="1" id="KW-0175">Coiled coil</keyword>
<feature type="coiled-coil region" evidence="1">
    <location>
        <begin position="153"/>
        <end position="261"/>
    </location>
</feature>
<feature type="region of interest" description="Disordered" evidence="2">
    <location>
        <begin position="1"/>
        <end position="111"/>
    </location>
</feature>
<reference evidence="3 4" key="1">
    <citation type="submission" date="2018-06" db="EMBL/GenBank/DDBJ databases">
        <title>Comparative genomics reveals the genomic features of Rhizophagus irregularis, R. cerebriforme, R. diaphanum and Gigaspora rosea, and their symbiotic lifestyle signature.</title>
        <authorList>
            <person name="Morin E."/>
            <person name="San Clemente H."/>
            <person name="Chen E.C.H."/>
            <person name="De La Providencia I."/>
            <person name="Hainaut M."/>
            <person name="Kuo A."/>
            <person name="Kohler A."/>
            <person name="Murat C."/>
            <person name="Tang N."/>
            <person name="Roy S."/>
            <person name="Loubradou J."/>
            <person name="Henrissat B."/>
            <person name="Grigoriev I.V."/>
            <person name="Corradi N."/>
            <person name="Roux C."/>
            <person name="Martin F.M."/>
        </authorList>
    </citation>
    <scope>NUCLEOTIDE SEQUENCE [LARGE SCALE GENOMIC DNA]</scope>
    <source>
        <strain evidence="3 4">DAOM 194757</strain>
    </source>
</reference>
<organism evidence="3 4">
    <name type="scientific">Gigaspora rosea</name>
    <dbReference type="NCBI Taxonomy" id="44941"/>
    <lineage>
        <taxon>Eukaryota</taxon>
        <taxon>Fungi</taxon>
        <taxon>Fungi incertae sedis</taxon>
        <taxon>Mucoromycota</taxon>
        <taxon>Glomeromycotina</taxon>
        <taxon>Glomeromycetes</taxon>
        <taxon>Diversisporales</taxon>
        <taxon>Gigasporaceae</taxon>
        <taxon>Gigaspora</taxon>
    </lineage>
</organism>
<proteinExistence type="predicted"/>
<feature type="compositionally biased region" description="Low complexity" evidence="2">
    <location>
        <begin position="43"/>
        <end position="64"/>
    </location>
</feature>
<dbReference type="AlphaFoldDB" id="A0A397VLM0"/>
<feature type="compositionally biased region" description="Polar residues" evidence="2">
    <location>
        <begin position="65"/>
        <end position="83"/>
    </location>
</feature>
<evidence type="ECO:0000313" key="4">
    <source>
        <dbReference type="Proteomes" id="UP000266673"/>
    </source>
</evidence>
<protein>
    <submittedName>
        <fullName evidence="3">Uncharacterized protein</fullName>
    </submittedName>
</protein>
<sequence length="287" mass="32057">MSSVSRLPSRLPTTGHSEITTSQKSLTIPTSQKSSMLRTNLKPPSTISKPSSSLSPPQSGNQSPTTEVESSPPNHNAAVNTRLRQPLKLKNDSNHAMRKNEEGFPQFGRNTRVAPYDPLGTTKLSGNGNIKSNPSSRTLFNLKKSNSLSVRSNNLTSTEMDNLRTENSQLRIELEKLRAEQAKILAENEQLKTEKMELMQGKEHDLAQYRNELEIANNLIIEQSTTMTEQQSLIEELMAQLDEQEQVCQDLHNMIDTFKAKQNLSAKEVENNPKVQITKDDCSTVQA</sequence>
<dbReference type="STRING" id="44941.A0A397VLM0"/>
<accession>A0A397VLM0</accession>
<comment type="caution">
    <text evidence="3">The sequence shown here is derived from an EMBL/GenBank/DDBJ whole genome shotgun (WGS) entry which is preliminary data.</text>
</comment>
<dbReference type="Proteomes" id="UP000266673">
    <property type="component" value="Unassembled WGS sequence"/>
</dbReference>
<evidence type="ECO:0000313" key="3">
    <source>
        <dbReference type="EMBL" id="RIB22711.1"/>
    </source>
</evidence>
<feature type="compositionally biased region" description="Basic and acidic residues" evidence="2">
    <location>
        <begin position="89"/>
        <end position="102"/>
    </location>
</feature>
<keyword evidence="4" id="KW-1185">Reference proteome</keyword>
<gene>
    <name evidence="3" type="ORF">C2G38_2033350</name>
</gene>
<evidence type="ECO:0000256" key="2">
    <source>
        <dbReference type="SAM" id="MobiDB-lite"/>
    </source>
</evidence>
<dbReference type="EMBL" id="QKWP01000296">
    <property type="protein sequence ID" value="RIB22711.1"/>
    <property type="molecule type" value="Genomic_DNA"/>
</dbReference>
<dbReference type="OrthoDB" id="2392378at2759"/>
<feature type="compositionally biased region" description="Polar residues" evidence="2">
    <location>
        <begin position="1"/>
        <end position="38"/>
    </location>
</feature>
<evidence type="ECO:0000256" key="1">
    <source>
        <dbReference type="SAM" id="Coils"/>
    </source>
</evidence>
<name>A0A397VLM0_9GLOM</name>